<comment type="caution">
    <text evidence="1">The sequence shown here is derived from an EMBL/GenBank/DDBJ whole genome shotgun (WGS) entry which is preliminary data.</text>
</comment>
<sequence>MHNVSLRFMVKIKNTSLVHLQIEFLELFLCVLFYKNKLSNMLCELECFYFSCFFYKLTGFVVNM</sequence>
<organism evidence="1 2">
    <name type="scientific">Xenorhabdus bovienii str. Intermedium</name>
    <dbReference type="NCBI Taxonomy" id="1379677"/>
    <lineage>
        <taxon>Bacteria</taxon>
        <taxon>Pseudomonadati</taxon>
        <taxon>Pseudomonadota</taxon>
        <taxon>Gammaproteobacteria</taxon>
        <taxon>Enterobacterales</taxon>
        <taxon>Morganellaceae</taxon>
        <taxon>Xenorhabdus</taxon>
    </lineage>
</organism>
<name>A0A077QLA1_XENBV</name>
<dbReference type="EMBL" id="CBTB010000203">
    <property type="protein sequence ID" value="CDH33993.1"/>
    <property type="molecule type" value="Genomic_DNA"/>
</dbReference>
<evidence type="ECO:0000313" key="1">
    <source>
        <dbReference type="EMBL" id="CDH33993.1"/>
    </source>
</evidence>
<evidence type="ECO:0000313" key="2">
    <source>
        <dbReference type="Proteomes" id="UP000028480"/>
    </source>
</evidence>
<dbReference type="HOGENOM" id="CLU_2866785_0_0_6"/>
<reference evidence="1" key="1">
    <citation type="submission" date="2013-07" db="EMBL/GenBank/DDBJ databases">
        <title>Sub-species coevolution in mutualistic symbiosis.</title>
        <authorList>
            <person name="Murfin K."/>
            <person name="Klassen J."/>
            <person name="Lee M."/>
            <person name="Forst S."/>
            <person name="Stock P."/>
            <person name="Goodrich-Blair H."/>
        </authorList>
    </citation>
    <scope>NUCLEOTIDE SEQUENCE [LARGE SCALE GENOMIC DNA]</scope>
    <source>
        <strain evidence="1">Intermedium</strain>
    </source>
</reference>
<accession>A0A077QLA1</accession>
<gene>
    <name evidence="1" type="ORF">XBI1_2810072</name>
</gene>
<dbReference type="Proteomes" id="UP000028480">
    <property type="component" value="Unassembled WGS sequence"/>
</dbReference>
<proteinExistence type="predicted"/>
<protein>
    <submittedName>
        <fullName evidence="1">Uncharacterized protein</fullName>
    </submittedName>
</protein>
<dbReference type="AlphaFoldDB" id="A0A077QLA1"/>